<sequence>MYPSSALLGQHKYKSIIAFPINELIEKADGFAGVFPDTYFGPGTVDTIKCPLNAQNSHVKCCVNDMQANQLAFNGELSYSNMDYQTRRLLLRCDSTGDLYPVTQQPSSTTTFALLSLSPTTWHRRLGHPSEDVLRRLESSRFISYNKTKLPALCHACQLGKHTRLPFYSSESNVGSVFDIIHSDLWTSPISSESGIKYYAIFLDHFSHYVWVYPLLHKSDLFDTFVTFRAYVNKQFNVDIKALQCDHGGEYDNTRFHNLFCQNGMQFWFSCPKTSQQNGKSERMLRTLNNITRTLLFQAHIPPSY</sequence>
<dbReference type="Pfam" id="PF00665">
    <property type="entry name" value="rve"/>
    <property type="match status" value="1"/>
</dbReference>
<comment type="caution">
    <text evidence="2">The sequence shown here is derived from an EMBL/GenBank/DDBJ whole genome shotgun (WGS) entry which is preliminary data.</text>
</comment>
<dbReference type="SUPFAM" id="SSF53098">
    <property type="entry name" value="Ribonuclease H-like"/>
    <property type="match status" value="1"/>
</dbReference>
<dbReference type="InterPro" id="IPR036397">
    <property type="entry name" value="RNaseH_sf"/>
</dbReference>
<dbReference type="Proteomes" id="UP001151760">
    <property type="component" value="Unassembled WGS sequence"/>
</dbReference>
<dbReference type="InterPro" id="IPR001584">
    <property type="entry name" value="Integrase_cat-core"/>
</dbReference>
<dbReference type="Pfam" id="PF13976">
    <property type="entry name" value="gag_pre-integrs"/>
    <property type="match status" value="1"/>
</dbReference>
<dbReference type="Gene3D" id="3.30.420.10">
    <property type="entry name" value="Ribonuclease H-like superfamily/Ribonuclease H"/>
    <property type="match status" value="1"/>
</dbReference>
<reference evidence="2" key="2">
    <citation type="submission" date="2022-01" db="EMBL/GenBank/DDBJ databases">
        <authorList>
            <person name="Yamashiro T."/>
            <person name="Shiraishi A."/>
            <person name="Satake H."/>
            <person name="Nakayama K."/>
        </authorList>
    </citation>
    <scope>NUCLEOTIDE SEQUENCE</scope>
</reference>
<feature type="domain" description="Integrase catalytic" evidence="1">
    <location>
        <begin position="162"/>
        <end position="305"/>
    </location>
</feature>
<dbReference type="PANTHER" id="PTHR42648">
    <property type="entry name" value="TRANSPOSASE, PUTATIVE-RELATED"/>
    <property type="match status" value="1"/>
</dbReference>
<dbReference type="InterPro" id="IPR039537">
    <property type="entry name" value="Retrotran_Ty1/copia-like"/>
</dbReference>
<proteinExistence type="predicted"/>
<name>A0ABQ5JAG0_9ASTR</name>
<dbReference type="InterPro" id="IPR012337">
    <property type="entry name" value="RNaseH-like_sf"/>
</dbReference>
<protein>
    <submittedName>
        <fullName evidence="2">Ribonuclease H-like domain-containing protein</fullName>
    </submittedName>
</protein>
<evidence type="ECO:0000259" key="1">
    <source>
        <dbReference type="PROSITE" id="PS50994"/>
    </source>
</evidence>
<dbReference type="EMBL" id="BQNB010021691">
    <property type="protein sequence ID" value="GJU09040.1"/>
    <property type="molecule type" value="Genomic_DNA"/>
</dbReference>
<gene>
    <name evidence="2" type="ORF">Tco_1125470</name>
</gene>
<dbReference type="PANTHER" id="PTHR42648:SF30">
    <property type="entry name" value="RIBONUCLEASE H-LIKE DOMAIN, GAG-PRE-INTEGRASE DOMAIN PROTEIN-RELATED"/>
    <property type="match status" value="1"/>
</dbReference>
<accession>A0ABQ5JAG0</accession>
<evidence type="ECO:0000313" key="3">
    <source>
        <dbReference type="Proteomes" id="UP001151760"/>
    </source>
</evidence>
<reference evidence="2" key="1">
    <citation type="journal article" date="2022" name="Int. J. Mol. Sci.">
        <title>Draft Genome of Tanacetum Coccineum: Genomic Comparison of Closely Related Tanacetum-Family Plants.</title>
        <authorList>
            <person name="Yamashiro T."/>
            <person name="Shiraishi A."/>
            <person name="Nakayama K."/>
            <person name="Satake H."/>
        </authorList>
    </citation>
    <scope>NUCLEOTIDE SEQUENCE</scope>
</reference>
<dbReference type="InterPro" id="IPR025724">
    <property type="entry name" value="GAG-pre-integrase_dom"/>
</dbReference>
<organism evidence="2 3">
    <name type="scientific">Tanacetum coccineum</name>
    <dbReference type="NCBI Taxonomy" id="301880"/>
    <lineage>
        <taxon>Eukaryota</taxon>
        <taxon>Viridiplantae</taxon>
        <taxon>Streptophyta</taxon>
        <taxon>Embryophyta</taxon>
        <taxon>Tracheophyta</taxon>
        <taxon>Spermatophyta</taxon>
        <taxon>Magnoliopsida</taxon>
        <taxon>eudicotyledons</taxon>
        <taxon>Gunneridae</taxon>
        <taxon>Pentapetalae</taxon>
        <taxon>asterids</taxon>
        <taxon>campanulids</taxon>
        <taxon>Asterales</taxon>
        <taxon>Asteraceae</taxon>
        <taxon>Asteroideae</taxon>
        <taxon>Anthemideae</taxon>
        <taxon>Anthemidinae</taxon>
        <taxon>Tanacetum</taxon>
    </lineage>
</organism>
<keyword evidence="3" id="KW-1185">Reference proteome</keyword>
<dbReference type="PROSITE" id="PS50994">
    <property type="entry name" value="INTEGRASE"/>
    <property type="match status" value="1"/>
</dbReference>
<evidence type="ECO:0000313" key="2">
    <source>
        <dbReference type="EMBL" id="GJU09040.1"/>
    </source>
</evidence>